<feature type="transmembrane region" description="Helical" evidence="2">
    <location>
        <begin position="123"/>
        <end position="146"/>
    </location>
</feature>
<feature type="compositionally biased region" description="Basic and acidic residues" evidence="1">
    <location>
        <begin position="495"/>
        <end position="510"/>
    </location>
</feature>
<dbReference type="OrthoDB" id="414250at2759"/>
<keyword evidence="4" id="KW-1185">Reference proteome</keyword>
<reference evidence="3" key="1">
    <citation type="submission" date="2021-02" db="EMBL/GenBank/DDBJ databases">
        <authorList>
            <person name="Dougan E. K."/>
            <person name="Rhodes N."/>
            <person name="Thang M."/>
            <person name="Chan C."/>
        </authorList>
    </citation>
    <scope>NUCLEOTIDE SEQUENCE</scope>
</reference>
<keyword evidence="2" id="KW-1133">Transmembrane helix</keyword>
<evidence type="ECO:0000313" key="4">
    <source>
        <dbReference type="Proteomes" id="UP000604046"/>
    </source>
</evidence>
<name>A0A812UTP8_9DINO</name>
<evidence type="ECO:0000256" key="1">
    <source>
        <dbReference type="SAM" id="MobiDB-lite"/>
    </source>
</evidence>
<proteinExistence type="predicted"/>
<feature type="transmembrane region" description="Helical" evidence="2">
    <location>
        <begin position="254"/>
        <end position="273"/>
    </location>
</feature>
<evidence type="ECO:0000313" key="3">
    <source>
        <dbReference type="EMBL" id="CAE7582819.1"/>
    </source>
</evidence>
<feature type="region of interest" description="Disordered" evidence="1">
    <location>
        <begin position="478"/>
        <end position="510"/>
    </location>
</feature>
<keyword evidence="2" id="KW-0812">Transmembrane</keyword>
<organism evidence="3 4">
    <name type="scientific">Symbiodinium natans</name>
    <dbReference type="NCBI Taxonomy" id="878477"/>
    <lineage>
        <taxon>Eukaryota</taxon>
        <taxon>Sar</taxon>
        <taxon>Alveolata</taxon>
        <taxon>Dinophyceae</taxon>
        <taxon>Suessiales</taxon>
        <taxon>Symbiodiniaceae</taxon>
        <taxon>Symbiodinium</taxon>
    </lineage>
</organism>
<accession>A0A812UTP8</accession>
<dbReference type="Proteomes" id="UP000604046">
    <property type="component" value="Unassembled WGS sequence"/>
</dbReference>
<dbReference type="EMBL" id="CAJNDS010002746">
    <property type="protein sequence ID" value="CAE7582819.1"/>
    <property type="molecule type" value="Genomic_DNA"/>
</dbReference>
<evidence type="ECO:0000256" key="2">
    <source>
        <dbReference type="SAM" id="Phobius"/>
    </source>
</evidence>
<feature type="compositionally biased region" description="Low complexity" evidence="1">
    <location>
        <begin position="482"/>
        <end position="494"/>
    </location>
</feature>
<feature type="transmembrane region" description="Helical" evidence="2">
    <location>
        <begin position="415"/>
        <end position="436"/>
    </location>
</feature>
<feature type="transmembrane region" description="Helical" evidence="2">
    <location>
        <begin position="97"/>
        <end position="117"/>
    </location>
</feature>
<feature type="transmembrane region" description="Helical" evidence="2">
    <location>
        <begin position="223"/>
        <end position="242"/>
    </location>
</feature>
<sequence length="510" mass="56112">MSSAGLQQRVGAVAESTLSEHLYSVLVSTMIPTQPHVVRGIPLRQLLRHFPSYWWRGKLGHLHRHSVQVAEFDEFWSHAWSAPACPKIANVLLLHHGLPASVLASAAAIVVCLSTRFGHLPPLGPTGAGWCTISACVVNYLTLLLWQSRQTVFFDLASINQSDEELKSHGIASLGAMLKRSRRMVVFWHSIYTSRLWCMYELATFVGSRPPGTRASITVCPPLLGVLRLGFQFGFVLLMFLFEPVFLVGGRVPVFVVAFCCLLGAGHAARSYWRDVDTMEQQASQFTFAQSTCACCPVGEGCDKPYCDRRILFSCIASLFGSLASFEEQVRTRERKALSHQLRNRSITYSHIVQATLPGLWLACDFMSRWPAEEALVELAETCTDLLVIYPFAVKIALRLTHALRARCGRACLDFMVSVAVTAVGVFLVGLPYLVHAFVVQEVISSPLNAQLTTLGLWSIPAILLWQCLPDLQPLAVAPSKTDSGGPPDSTGGSADREDQKDLAVNKESL</sequence>
<gene>
    <name evidence="3" type="ORF">SNAT2548_LOCUS33250</name>
</gene>
<keyword evidence="2" id="KW-0472">Membrane</keyword>
<protein>
    <submittedName>
        <fullName evidence="3">Uncharacterized protein</fullName>
    </submittedName>
</protein>
<dbReference type="AlphaFoldDB" id="A0A812UTP8"/>
<comment type="caution">
    <text evidence="3">The sequence shown here is derived from an EMBL/GenBank/DDBJ whole genome shotgun (WGS) entry which is preliminary data.</text>
</comment>